<evidence type="ECO:0000313" key="3">
    <source>
        <dbReference type="Proteomes" id="UP000039324"/>
    </source>
</evidence>
<name>A0A0G4J8F3_PLABS</name>
<evidence type="ECO:0000313" key="2">
    <source>
        <dbReference type="EMBL" id="SPQ99869.1"/>
    </source>
</evidence>
<dbReference type="EMBL" id="OVEO01000012">
    <property type="protein sequence ID" value="SPQ99869.1"/>
    <property type="molecule type" value="Genomic_DNA"/>
</dbReference>
<dbReference type="AlphaFoldDB" id="A0A0G4J8F3"/>
<dbReference type="Proteomes" id="UP000290189">
    <property type="component" value="Unassembled WGS sequence"/>
</dbReference>
<proteinExistence type="predicted"/>
<evidence type="ECO:0000313" key="1">
    <source>
        <dbReference type="EMBL" id="CEP03908.1"/>
    </source>
</evidence>
<keyword evidence="3" id="KW-1185">Reference proteome</keyword>
<evidence type="ECO:0000313" key="4">
    <source>
        <dbReference type="Proteomes" id="UP000290189"/>
    </source>
</evidence>
<organism evidence="1 3">
    <name type="scientific">Plasmodiophora brassicae</name>
    <name type="common">Clubroot disease agent</name>
    <dbReference type="NCBI Taxonomy" id="37360"/>
    <lineage>
        <taxon>Eukaryota</taxon>
        <taxon>Sar</taxon>
        <taxon>Rhizaria</taxon>
        <taxon>Endomyxa</taxon>
        <taxon>Phytomyxea</taxon>
        <taxon>Plasmodiophorida</taxon>
        <taxon>Plasmodiophoridae</taxon>
        <taxon>Plasmodiophora</taxon>
    </lineage>
</organism>
<dbReference type="EMBL" id="CDSF01000155">
    <property type="protein sequence ID" value="CEP03908.1"/>
    <property type="molecule type" value="Genomic_DNA"/>
</dbReference>
<dbReference type="InterPro" id="IPR011990">
    <property type="entry name" value="TPR-like_helical_dom_sf"/>
</dbReference>
<protein>
    <submittedName>
        <fullName evidence="1">Uncharacterized protein</fullName>
    </submittedName>
</protein>
<keyword evidence="2" id="KW-0496">Mitochondrion</keyword>
<reference evidence="2 4" key="2">
    <citation type="submission" date="2018-03" db="EMBL/GenBank/DDBJ databases">
        <authorList>
            <person name="Fogelqvist J."/>
        </authorList>
    </citation>
    <scope>NUCLEOTIDE SEQUENCE [LARGE SCALE GENOMIC DNA]</scope>
</reference>
<accession>A0A0G4J8F3</accession>
<sequence length="579" mass="63501">MGDGDDVSFLLRTLTRLNVVRAVPDNAPCSDLERMPADPDERQRFVDAVMGRFRGRDVPPGALDANWPALQSKFLEQLADSRQAIAEFSTHAEFLRCFVPMLFNRSLASAAAMILLNAIETAAGPPRMVDAILAEDVAPAINRVLVRHGTTLDTLACIAELLECIAEHRQCRDASAFHADQRILAKACADGFARCTALYNQLSGPCDDASIEAFIEHSLDVSDYDLQERYKEGAAIVAVAVESLARAALLLHLSCSEIVSVAGDHSPLPSMALEALSKPGGVREWRPPFLSACFLADLLDASSHLDHHFRHNRMEHSTSRGSADRVYAEDQERLWDRQEQRVLHLVSTDSGLQRLTAIVDWIVSRARQDDGRRVERSEGADDATDASPACDIACVAPVASSLMSCIANIGLLKPLPLPLLSSLCALVKGMPAPFFATRDRVISMRRDQRHFPAAVSESVALVLLQCKAIHDQDLPGVGSAELVSLCRNACRSAHRRGRDRLSRGDAAAAIPALSTAIRLYELDADCNEYAECLSDRSECFVQQRQYAAAFVDARRAVDVCPDDRLLQERLGQVEYNLPR</sequence>
<geneLocation type="mitochondrion" evidence="2"/>
<reference evidence="1 3" key="1">
    <citation type="submission" date="2015-02" db="EMBL/GenBank/DDBJ databases">
        <authorList>
            <person name="Chooi Y.-H."/>
        </authorList>
    </citation>
    <scope>NUCLEOTIDE SEQUENCE [LARGE SCALE GENOMIC DNA]</scope>
    <source>
        <strain evidence="1">E3</strain>
    </source>
</reference>
<dbReference type="Gene3D" id="1.25.40.10">
    <property type="entry name" value="Tetratricopeptide repeat domain"/>
    <property type="match status" value="1"/>
</dbReference>
<dbReference type="SUPFAM" id="SSF48452">
    <property type="entry name" value="TPR-like"/>
    <property type="match status" value="1"/>
</dbReference>
<dbReference type="Proteomes" id="UP000039324">
    <property type="component" value="Unassembled WGS sequence"/>
</dbReference>
<gene>
    <name evidence="1" type="ORF">PBRA_003515</name>
    <name evidence="2" type="ORF">PLBR_LOCUS7084</name>
</gene>